<dbReference type="EMBL" id="CP038852">
    <property type="protein sequence ID" value="QIZ21324.1"/>
    <property type="molecule type" value="Genomic_DNA"/>
</dbReference>
<keyword evidence="2" id="KW-1185">Reference proteome</keyword>
<evidence type="ECO:0000313" key="2">
    <source>
        <dbReference type="Proteomes" id="UP000501094"/>
    </source>
</evidence>
<gene>
    <name evidence="1" type="ORF">E5R92_05950</name>
</gene>
<organism evidence="1 2">
    <name type="scientific">Candidatus Pelagibacter giovannonii</name>
    <dbReference type="NCBI Taxonomy" id="2563896"/>
    <lineage>
        <taxon>Bacteria</taxon>
        <taxon>Pseudomonadati</taxon>
        <taxon>Pseudomonadota</taxon>
        <taxon>Alphaproteobacteria</taxon>
        <taxon>Candidatus Pelagibacterales</taxon>
        <taxon>Candidatus Pelagibacteraceae</taxon>
        <taxon>Candidatus Pelagibacter</taxon>
    </lineage>
</organism>
<sequence>MNKKNQKGFTLILSLVLLLVMSLMGGSLIVISSSDHQSNNTSDEYQQTFYVAEHALIEAEKYVINQMIGPWVDPATLTSPGAGATAEELQAHNDYVSQLKSLASSNGGFARHTDASTPWPNGRGIPTNIINVSSTPCSNSFRNLIKDGDGNTLVAAHKTLWNFGELIEPILNAESAPDKEIEHMKRYGWEFFVINVGRSTFKGAGTSLKKTSTNAQQQGNAYKLYGCGYLMPKGSALTDIDDPEILIPLETLVILSG</sequence>
<reference evidence="1 2" key="1">
    <citation type="journal article" date="2020" name="Nat. Microbiol.">
        <title>Lysogenic host-virus interactions in SAR11 marine bacteria.</title>
        <authorList>
            <person name="Morris R.M."/>
            <person name="Cain K.R."/>
            <person name="Hvorecny K.L."/>
            <person name="Kollman J.M."/>
        </authorList>
    </citation>
    <scope>NUCLEOTIDE SEQUENCE [LARGE SCALE GENOMIC DNA]</scope>
    <source>
        <strain evidence="1 2">NP1</strain>
    </source>
</reference>
<proteinExistence type="predicted"/>
<dbReference type="RefSeq" id="WP_168607180.1">
    <property type="nucleotide sequence ID" value="NZ_CP038852.1"/>
</dbReference>
<dbReference type="Proteomes" id="UP000501094">
    <property type="component" value="Chromosome"/>
</dbReference>
<protein>
    <submittedName>
        <fullName evidence="1">Pilus assembly protein PilZ</fullName>
    </submittedName>
</protein>
<dbReference type="KEGG" id="peg:E5R92_05950"/>
<dbReference type="AlphaFoldDB" id="A0A6H1Q3B8"/>
<evidence type="ECO:0000313" key="1">
    <source>
        <dbReference type="EMBL" id="QIZ21324.1"/>
    </source>
</evidence>
<name>A0A6H1Q3B8_9PROT</name>
<accession>A0A6H1Q3B8</accession>